<dbReference type="GO" id="GO:0000398">
    <property type="term" value="P:mRNA splicing, via spliceosome"/>
    <property type="evidence" value="ECO:0007669"/>
    <property type="project" value="InterPro"/>
</dbReference>
<sequence>MQQIEDEELSHIEICSIVSASLAELIKDDPLVSDLPSDSTLIEIQSQIAVEYGQSISLYLDRPSLETIKLAVVNKSTIKDLKIAIEKQVGRYMERQKKHTTHLSWKYFWRKHWIVHNRNKLTDNNKTIQDYQIKNKDHLQLCKRLKPNITDMSKR</sequence>
<dbReference type="PANTHER" id="PTHR14942">
    <property type="entry name" value="U11/U12 SMALL NUCLEAR RIBONUCLEOPROTEIN 25 KDA PROTEIN"/>
    <property type="match status" value="1"/>
</dbReference>
<proteinExistence type="predicted"/>
<dbReference type="EMBL" id="VXIV02000088">
    <property type="protein sequence ID" value="KAF6041027.1"/>
    <property type="molecule type" value="Genomic_DNA"/>
</dbReference>
<name>A0A7J7KSA5_BUGNE</name>
<feature type="domain" description="SNRNP25 ubiquitin-like" evidence="1">
    <location>
        <begin position="57"/>
        <end position="145"/>
    </location>
</feature>
<protein>
    <submittedName>
        <fullName evidence="2">SNRNP25</fullName>
    </submittedName>
</protein>
<reference evidence="2" key="1">
    <citation type="submission" date="2020-06" db="EMBL/GenBank/DDBJ databases">
        <title>Draft genome of Bugula neritina, a colonial animal packing powerful symbionts and potential medicines.</title>
        <authorList>
            <person name="Rayko M."/>
        </authorList>
    </citation>
    <scope>NUCLEOTIDE SEQUENCE [LARGE SCALE GENOMIC DNA]</scope>
    <source>
        <strain evidence="2">Kwan_BN1</strain>
    </source>
</reference>
<evidence type="ECO:0000313" key="2">
    <source>
        <dbReference type="EMBL" id="KAF6041027.1"/>
    </source>
</evidence>
<dbReference type="InterPro" id="IPR040610">
    <property type="entry name" value="SNRNP25_ubiquitin"/>
</dbReference>
<accession>A0A7J7KSA5</accession>
<gene>
    <name evidence="2" type="ORF">EB796_000668</name>
</gene>
<dbReference type="InterPro" id="IPR039690">
    <property type="entry name" value="SNRNP25"/>
</dbReference>
<comment type="caution">
    <text evidence="2">The sequence shown here is derived from an EMBL/GenBank/DDBJ whole genome shotgun (WGS) entry which is preliminary data.</text>
</comment>
<dbReference type="PANTHER" id="PTHR14942:SF0">
    <property type="entry name" value="U11_U12 SMALL NUCLEAR RIBONUCLEOPROTEIN 25 KDA PROTEIN"/>
    <property type="match status" value="1"/>
</dbReference>
<organism evidence="2 3">
    <name type="scientific">Bugula neritina</name>
    <name type="common">Brown bryozoan</name>
    <name type="synonym">Sertularia neritina</name>
    <dbReference type="NCBI Taxonomy" id="10212"/>
    <lineage>
        <taxon>Eukaryota</taxon>
        <taxon>Metazoa</taxon>
        <taxon>Spiralia</taxon>
        <taxon>Lophotrochozoa</taxon>
        <taxon>Bryozoa</taxon>
        <taxon>Gymnolaemata</taxon>
        <taxon>Cheilostomatida</taxon>
        <taxon>Flustrina</taxon>
        <taxon>Buguloidea</taxon>
        <taxon>Bugulidae</taxon>
        <taxon>Bugula</taxon>
    </lineage>
</organism>
<dbReference type="OrthoDB" id="72819at2759"/>
<dbReference type="CDD" id="cd17058">
    <property type="entry name" value="Ubl_SNRNP25"/>
    <property type="match status" value="1"/>
</dbReference>
<dbReference type="InterPro" id="IPR029071">
    <property type="entry name" value="Ubiquitin-like_domsf"/>
</dbReference>
<evidence type="ECO:0000313" key="3">
    <source>
        <dbReference type="Proteomes" id="UP000593567"/>
    </source>
</evidence>
<dbReference type="AlphaFoldDB" id="A0A7J7KSA5"/>
<dbReference type="Gene3D" id="3.10.20.90">
    <property type="entry name" value="Phosphatidylinositol 3-kinase Catalytic Subunit, Chain A, domain 1"/>
    <property type="match status" value="1"/>
</dbReference>
<dbReference type="Pfam" id="PF18036">
    <property type="entry name" value="Ubiquitin_4"/>
    <property type="match status" value="1"/>
</dbReference>
<evidence type="ECO:0000259" key="1">
    <source>
        <dbReference type="Pfam" id="PF18036"/>
    </source>
</evidence>
<dbReference type="GO" id="GO:0005689">
    <property type="term" value="C:U12-type spliceosomal complex"/>
    <property type="evidence" value="ECO:0007669"/>
    <property type="project" value="TreeGrafter"/>
</dbReference>
<dbReference type="Proteomes" id="UP000593567">
    <property type="component" value="Unassembled WGS sequence"/>
</dbReference>
<keyword evidence="3" id="KW-1185">Reference proteome</keyword>
<dbReference type="SUPFAM" id="SSF54236">
    <property type="entry name" value="Ubiquitin-like"/>
    <property type="match status" value="1"/>
</dbReference>